<accession>A0AA38U4H8</accession>
<feature type="region of interest" description="Disordered" evidence="1">
    <location>
        <begin position="1"/>
        <end position="25"/>
    </location>
</feature>
<evidence type="ECO:0000259" key="2">
    <source>
        <dbReference type="Pfam" id="PF10551"/>
    </source>
</evidence>
<dbReference type="AlphaFoldDB" id="A0AA38U4H8"/>
<reference evidence="3" key="1">
    <citation type="submission" date="2023-03" db="EMBL/GenBank/DDBJ databases">
        <title>Chromosome-scale reference genome and RAD-based genetic map of yellow starthistle (Centaurea solstitialis) reveal putative structural variation and QTLs associated with invader traits.</title>
        <authorList>
            <person name="Reatini B."/>
            <person name="Cang F.A."/>
            <person name="Jiang Q."/>
            <person name="Mckibben M.T.W."/>
            <person name="Barker M.S."/>
            <person name="Rieseberg L.H."/>
            <person name="Dlugosch K.M."/>
        </authorList>
    </citation>
    <scope>NUCLEOTIDE SEQUENCE</scope>
    <source>
        <strain evidence="3">CAN-66</strain>
        <tissue evidence="3">Leaf</tissue>
    </source>
</reference>
<dbReference type="EMBL" id="JARYMX010000002">
    <property type="protein sequence ID" value="KAJ9562992.1"/>
    <property type="molecule type" value="Genomic_DNA"/>
</dbReference>
<sequence length="242" mass="27793">MQPPPPPSPKPKSKPITTTAPEFWDGFDGFEKKEGFDEFEEKEKIKGLRKGITNHYTIVWTRGSRASRQLQCTKFRNIGAAKSYPIQAALKGGYEYVGPMSVDYQTILEGTFLGVDNHKSSVVVDCSRISHKNITNFKWVINAFIKAYGKRSLFLVTNQGAAMKQVLPEVFTNSKHRLCMWHFMKKLLNKFFLFLLLLKHLSGDPEENLLIKKRFNKLVWNMHISPEEFERGWIDSDGYGGI</sequence>
<feature type="compositionally biased region" description="Pro residues" evidence="1">
    <location>
        <begin position="1"/>
        <end position="10"/>
    </location>
</feature>
<gene>
    <name evidence="3" type="ORF">OSB04_008152</name>
</gene>
<protein>
    <recommendedName>
        <fullName evidence="2">MULE transposase domain-containing protein</fullName>
    </recommendedName>
</protein>
<dbReference type="InterPro" id="IPR018289">
    <property type="entry name" value="MULE_transposase_dom"/>
</dbReference>
<evidence type="ECO:0000313" key="4">
    <source>
        <dbReference type="Proteomes" id="UP001172457"/>
    </source>
</evidence>
<name>A0AA38U4H8_9ASTR</name>
<proteinExistence type="predicted"/>
<organism evidence="3 4">
    <name type="scientific">Centaurea solstitialis</name>
    <name type="common">yellow star-thistle</name>
    <dbReference type="NCBI Taxonomy" id="347529"/>
    <lineage>
        <taxon>Eukaryota</taxon>
        <taxon>Viridiplantae</taxon>
        <taxon>Streptophyta</taxon>
        <taxon>Embryophyta</taxon>
        <taxon>Tracheophyta</taxon>
        <taxon>Spermatophyta</taxon>
        <taxon>Magnoliopsida</taxon>
        <taxon>eudicotyledons</taxon>
        <taxon>Gunneridae</taxon>
        <taxon>Pentapetalae</taxon>
        <taxon>asterids</taxon>
        <taxon>campanulids</taxon>
        <taxon>Asterales</taxon>
        <taxon>Asteraceae</taxon>
        <taxon>Carduoideae</taxon>
        <taxon>Cardueae</taxon>
        <taxon>Centaureinae</taxon>
        <taxon>Centaurea</taxon>
    </lineage>
</organism>
<evidence type="ECO:0000313" key="3">
    <source>
        <dbReference type="EMBL" id="KAJ9562992.1"/>
    </source>
</evidence>
<keyword evidence="4" id="KW-1185">Reference proteome</keyword>
<dbReference type="PANTHER" id="PTHR47718:SF17">
    <property type="entry name" value="PROTEIN FAR1-RELATED SEQUENCE 5-LIKE"/>
    <property type="match status" value="1"/>
</dbReference>
<comment type="caution">
    <text evidence="3">The sequence shown here is derived from an EMBL/GenBank/DDBJ whole genome shotgun (WGS) entry which is preliminary data.</text>
</comment>
<evidence type="ECO:0000256" key="1">
    <source>
        <dbReference type="SAM" id="MobiDB-lite"/>
    </source>
</evidence>
<dbReference type="Pfam" id="PF10551">
    <property type="entry name" value="MULE"/>
    <property type="match status" value="1"/>
</dbReference>
<feature type="domain" description="MULE transposase" evidence="2">
    <location>
        <begin position="111"/>
        <end position="186"/>
    </location>
</feature>
<dbReference type="Proteomes" id="UP001172457">
    <property type="component" value="Chromosome 2"/>
</dbReference>
<dbReference type="PANTHER" id="PTHR47718">
    <property type="entry name" value="OS01G0519700 PROTEIN"/>
    <property type="match status" value="1"/>
</dbReference>